<keyword evidence="2 5" id="KW-0238">DNA-binding</keyword>
<organism evidence="5 6">
    <name type="scientific">Spelaeicoccus albus</name>
    <dbReference type="NCBI Taxonomy" id="1280376"/>
    <lineage>
        <taxon>Bacteria</taxon>
        <taxon>Bacillati</taxon>
        <taxon>Actinomycetota</taxon>
        <taxon>Actinomycetes</taxon>
        <taxon>Micrococcales</taxon>
        <taxon>Brevibacteriaceae</taxon>
        <taxon>Spelaeicoccus</taxon>
    </lineage>
</organism>
<keyword evidence="1" id="KW-0805">Transcription regulation</keyword>
<evidence type="ECO:0000256" key="3">
    <source>
        <dbReference type="ARBA" id="ARBA00023163"/>
    </source>
</evidence>
<reference evidence="5 6" key="1">
    <citation type="submission" date="2020-07" db="EMBL/GenBank/DDBJ databases">
        <title>Sequencing the genomes of 1000 actinobacteria strains.</title>
        <authorList>
            <person name="Klenk H.-P."/>
        </authorList>
    </citation>
    <scope>NUCLEOTIDE SEQUENCE [LARGE SCALE GENOMIC DNA]</scope>
    <source>
        <strain evidence="5 6">DSM 26341</strain>
    </source>
</reference>
<evidence type="ECO:0000313" key="6">
    <source>
        <dbReference type="Proteomes" id="UP000539111"/>
    </source>
</evidence>
<dbReference type="EMBL" id="JACBZP010000001">
    <property type="protein sequence ID" value="NYI67116.1"/>
    <property type="molecule type" value="Genomic_DNA"/>
</dbReference>
<dbReference type="Pfam" id="PF01614">
    <property type="entry name" value="IclR_C"/>
    <property type="match status" value="1"/>
</dbReference>
<dbReference type="GO" id="GO:0045892">
    <property type="term" value="P:negative regulation of DNA-templated transcription"/>
    <property type="evidence" value="ECO:0007669"/>
    <property type="project" value="TreeGrafter"/>
</dbReference>
<sequence length="153" mass="16779">MLERIAAILEAVDIGPATASDIARRTELSVSTVHRLALLMADFEFLRRDSDGRFRKGGRFFRSALENTALPILTELRDLAQESSQLSVRRGDERLCVASAEGTQILRAALPVGSRLPLSHGSSGRLLARDDNAWDEVHLSFRAIRHPATASSS</sequence>
<dbReference type="InterPro" id="IPR036388">
    <property type="entry name" value="WH-like_DNA-bd_sf"/>
</dbReference>
<comment type="caution">
    <text evidence="5">The sequence shown here is derived from an EMBL/GenBank/DDBJ whole genome shotgun (WGS) entry which is preliminary data.</text>
</comment>
<gene>
    <name evidence="5" type="ORF">BJY26_001422</name>
</gene>
<dbReference type="PANTHER" id="PTHR30136">
    <property type="entry name" value="HELIX-TURN-HELIX TRANSCRIPTIONAL REGULATOR, ICLR FAMILY"/>
    <property type="match status" value="1"/>
</dbReference>
<keyword evidence="6" id="KW-1185">Reference proteome</keyword>
<dbReference type="InterPro" id="IPR014757">
    <property type="entry name" value="Tscrpt_reg_IclR_C"/>
</dbReference>
<dbReference type="Gene3D" id="1.10.10.10">
    <property type="entry name" value="Winged helix-like DNA-binding domain superfamily/Winged helix DNA-binding domain"/>
    <property type="match status" value="1"/>
</dbReference>
<name>A0A7Z0ACZ9_9MICO</name>
<dbReference type="Proteomes" id="UP000539111">
    <property type="component" value="Unassembled WGS sequence"/>
</dbReference>
<evidence type="ECO:0000256" key="1">
    <source>
        <dbReference type="ARBA" id="ARBA00023015"/>
    </source>
</evidence>
<accession>A0A7Z0ACZ9</accession>
<dbReference type="InterPro" id="IPR005471">
    <property type="entry name" value="Tscrpt_reg_IclR_N"/>
</dbReference>
<dbReference type="InterPro" id="IPR029016">
    <property type="entry name" value="GAF-like_dom_sf"/>
</dbReference>
<dbReference type="SMART" id="SM00346">
    <property type="entry name" value="HTH_ICLR"/>
    <property type="match status" value="1"/>
</dbReference>
<dbReference type="Pfam" id="PF09339">
    <property type="entry name" value="HTH_IclR"/>
    <property type="match status" value="1"/>
</dbReference>
<proteinExistence type="predicted"/>
<dbReference type="InterPro" id="IPR036390">
    <property type="entry name" value="WH_DNA-bd_sf"/>
</dbReference>
<dbReference type="SUPFAM" id="SSF46785">
    <property type="entry name" value="Winged helix' DNA-binding domain"/>
    <property type="match status" value="1"/>
</dbReference>
<dbReference type="PROSITE" id="PS51078">
    <property type="entry name" value="ICLR_ED"/>
    <property type="match status" value="1"/>
</dbReference>
<evidence type="ECO:0000313" key="5">
    <source>
        <dbReference type="EMBL" id="NYI67116.1"/>
    </source>
</evidence>
<dbReference type="SUPFAM" id="SSF55781">
    <property type="entry name" value="GAF domain-like"/>
    <property type="match status" value="1"/>
</dbReference>
<dbReference type="PANTHER" id="PTHR30136:SF39">
    <property type="entry name" value="TRANSCRIPTIONAL REGULATORY PROTEIN"/>
    <property type="match status" value="1"/>
</dbReference>
<evidence type="ECO:0000259" key="4">
    <source>
        <dbReference type="PROSITE" id="PS51078"/>
    </source>
</evidence>
<dbReference type="GO" id="GO:0003700">
    <property type="term" value="F:DNA-binding transcription factor activity"/>
    <property type="evidence" value="ECO:0007669"/>
    <property type="project" value="TreeGrafter"/>
</dbReference>
<dbReference type="GO" id="GO:0003677">
    <property type="term" value="F:DNA binding"/>
    <property type="evidence" value="ECO:0007669"/>
    <property type="project" value="UniProtKB-KW"/>
</dbReference>
<dbReference type="AlphaFoldDB" id="A0A7Z0ACZ9"/>
<dbReference type="RefSeq" id="WP_179426875.1">
    <property type="nucleotide sequence ID" value="NZ_JACBZP010000001.1"/>
</dbReference>
<protein>
    <submittedName>
        <fullName evidence="5">DNA-binding IclR family transcriptional regulator</fullName>
    </submittedName>
</protein>
<dbReference type="Gene3D" id="3.30.450.40">
    <property type="match status" value="1"/>
</dbReference>
<evidence type="ECO:0000256" key="2">
    <source>
        <dbReference type="ARBA" id="ARBA00023125"/>
    </source>
</evidence>
<dbReference type="InterPro" id="IPR050707">
    <property type="entry name" value="HTH_MetabolicPath_Reg"/>
</dbReference>
<keyword evidence="3" id="KW-0804">Transcription</keyword>
<feature type="domain" description="IclR-ED" evidence="4">
    <location>
        <begin position="52"/>
        <end position="153"/>
    </location>
</feature>